<evidence type="ECO:0000313" key="2">
    <source>
        <dbReference type="Proteomes" id="UP001060215"/>
    </source>
</evidence>
<accession>A0ACC0G2Z6</accession>
<sequence>MVIDQLVMDKTADWVKLYGLPLKCSMKEVGFRLGKAIGEVIKVDIDILMPRNIQSLCIRVWVATDQPLISGFYLQFKDGHHQWISCSYEHVYKVCQNCGRVGHTLSGCPLSFAEAKRRIEEHIAEMKRNLGAAVLTQEDQVMYTLRIRAHSHHPDRRTTCIFQEMV</sequence>
<comment type="caution">
    <text evidence="1">The sequence shown here is derived from an EMBL/GenBank/DDBJ whole genome shotgun (WGS) entry which is preliminary data.</text>
</comment>
<reference evidence="1 2" key="1">
    <citation type="journal article" date="2022" name="Plant J.">
        <title>Chromosome-level genome of Camellia lanceoleosa provides a valuable resource for understanding genome evolution and self-incompatibility.</title>
        <authorList>
            <person name="Gong W."/>
            <person name="Xiao S."/>
            <person name="Wang L."/>
            <person name="Liao Z."/>
            <person name="Chang Y."/>
            <person name="Mo W."/>
            <person name="Hu G."/>
            <person name="Li W."/>
            <person name="Zhao G."/>
            <person name="Zhu H."/>
            <person name="Hu X."/>
            <person name="Ji K."/>
            <person name="Xiang X."/>
            <person name="Song Q."/>
            <person name="Yuan D."/>
            <person name="Jin S."/>
            <person name="Zhang L."/>
        </authorList>
    </citation>
    <scope>NUCLEOTIDE SEQUENCE [LARGE SCALE GENOMIC DNA]</scope>
    <source>
        <strain evidence="1">SQ_2022a</strain>
    </source>
</reference>
<name>A0ACC0G2Z6_9ERIC</name>
<protein>
    <submittedName>
        <fullName evidence="1">Uncharacterized protein</fullName>
    </submittedName>
</protein>
<dbReference type="EMBL" id="CM045769">
    <property type="protein sequence ID" value="KAI7995274.1"/>
    <property type="molecule type" value="Genomic_DNA"/>
</dbReference>
<dbReference type="Proteomes" id="UP001060215">
    <property type="component" value="Chromosome 12"/>
</dbReference>
<proteinExistence type="predicted"/>
<keyword evidence="2" id="KW-1185">Reference proteome</keyword>
<evidence type="ECO:0000313" key="1">
    <source>
        <dbReference type="EMBL" id="KAI7995274.1"/>
    </source>
</evidence>
<gene>
    <name evidence="1" type="ORF">LOK49_LG11G01480</name>
</gene>
<organism evidence="1 2">
    <name type="scientific">Camellia lanceoleosa</name>
    <dbReference type="NCBI Taxonomy" id="1840588"/>
    <lineage>
        <taxon>Eukaryota</taxon>
        <taxon>Viridiplantae</taxon>
        <taxon>Streptophyta</taxon>
        <taxon>Embryophyta</taxon>
        <taxon>Tracheophyta</taxon>
        <taxon>Spermatophyta</taxon>
        <taxon>Magnoliopsida</taxon>
        <taxon>eudicotyledons</taxon>
        <taxon>Gunneridae</taxon>
        <taxon>Pentapetalae</taxon>
        <taxon>asterids</taxon>
        <taxon>Ericales</taxon>
        <taxon>Theaceae</taxon>
        <taxon>Camellia</taxon>
    </lineage>
</organism>